<name>A0A9P0PEI1_ACAOB</name>
<dbReference type="AlphaFoldDB" id="A0A9P0PEI1"/>
<sequence length="361" mass="41941">MIQALESFVRGTCISHLYSAFYRLCKPNMTEFQIFKTILKNDSNTQFDFPKLQKESVDVIAETFSNIIYESLKQKSSASATKRGNVLKFINKLCAIKAPHIEESAAEPFAKAAKKVYLSTSCDELQSLQNIINTEFEKNCDLKENILRFFKRKNNVQSDIGSRIESIKQLDQESLRIKYHLQPRKGISQFEVTNEVLDKVTNNLCDTSKKVVHQNEESFDFREKQVKLGYALINLNEDKAVVKKILLKLAKYEVLEGFEKNFLSSIWRLNGEKFIYYMNVISEHFFFIIEKILIDNCTKIIAMKQDVDKHLAEIQHGENFSKIRLVCSTTSFVKHKLHSLINELYILGFCNESIWKIHTFI</sequence>
<dbReference type="OrthoDB" id="1405595at2759"/>
<reference evidence="1" key="1">
    <citation type="submission" date="2022-03" db="EMBL/GenBank/DDBJ databases">
        <authorList>
            <person name="Sayadi A."/>
        </authorList>
    </citation>
    <scope>NUCLEOTIDE SEQUENCE</scope>
</reference>
<dbReference type="Proteomes" id="UP001152888">
    <property type="component" value="Unassembled WGS sequence"/>
</dbReference>
<dbReference type="EMBL" id="CAKOFQ010006889">
    <property type="protein sequence ID" value="CAH1980054.1"/>
    <property type="molecule type" value="Genomic_DNA"/>
</dbReference>
<keyword evidence="2" id="KW-1185">Reference proteome</keyword>
<protein>
    <submittedName>
        <fullName evidence="1">Uncharacterized protein</fullName>
    </submittedName>
</protein>
<comment type="caution">
    <text evidence="1">The sequence shown here is derived from an EMBL/GenBank/DDBJ whole genome shotgun (WGS) entry which is preliminary data.</text>
</comment>
<proteinExistence type="predicted"/>
<evidence type="ECO:0000313" key="1">
    <source>
        <dbReference type="EMBL" id="CAH1980054.1"/>
    </source>
</evidence>
<evidence type="ECO:0000313" key="2">
    <source>
        <dbReference type="Proteomes" id="UP001152888"/>
    </source>
</evidence>
<gene>
    <name evidence="1" type="ORF">ACAOBT_LOCUS13782</name>
</gene>
<organism evidence="1 2">
    <name type="scientific">Acanthoscelides obtectus</name>
    <name type="common">Bean weevil</name>
    <name type="synonym">Bruchus obtectus</name>
    <dbReference type="NCBI Taxonomy" id="200917"/>
    <lineage>
        <taxon>Eukaryota</taxon>
        <taxon>Metazoa</taxon>
        <taxon>Ecdysozoa</taxon>
        <taxon>Arthropoda</taxon>
        <taxon>Hexapoda</taxon>
        <taxon>Insecta</taxon>
        <taxon>Pterygota</taxon>
        <taxon>Neoptera</taxon>
        <taxon>Endopterygota</taxon>
        <taxon>Coleoptera</taxon>
        <taxon>Polyphaga</taxon>
        <taxon>Cucujiformia</taxon>
        <taxon>Chrysomeloidea</taxon>
        <taxon>Chrysomelidae</taxon>
        <taxon>Bruchinae</taxon>
        <taxon>Bruchini</taxon>
        <taxon>Acanthoscelides</taxon>
    </lineage>
</organism>
<accession>A0A9P0PEI1</accession>